<protein>
    <recommendedName>
        <fullName evidence="1">TPR repeat domain-containing protein</fullName>
    </recommendedName>
</protein>
<proteinExistence type="predicted"/>
<keyword evidence="3" id="KW-1185">Reference proteome</keyword>
<comment type="caution">
    <text evidence="2">The sequence shown here is derived from an EMBL/GenBank/DDBJ whole genome shotgun (WGS) entry which is preliminary data.</text>
</comment>
<feature type="domain" description="TPR repeat" evidence="1">
    <location>
        <begin position="202"/>
        <end position="445"/>
    </location>
</feature>
<gene>
    <name evidence="2" type="ORF">FGL95_26635</name>
</gene>
<reference evidence="2 3" key="1">
    <citation type="submission" date="2019-05" db="EMBL/GenBank/DDBJ databases">
        <authorList>
            <person name="Lee S.D."/>
        </authorList>
    </citation>
    <scope>NUCLEOTIDE SEQUENCE [LARGE SCALE GENOMIC DNA]</scope>
    <source>
        <strain evidence="2 3">YC2-7</strain>
    </source>
</reference>
<dbReference type="Pfam" id="PF23275">
    <property type="entry name" value="TPR_23"/>
    <property type="match status" value="1"/>
</dbReference>
<evidence type="ECO:0000313" key="2">
    <source>
        <dbReference type="EMBL" id="NMN98617.1"/>
    </source>
</evidence>
<reference evidence="2 3" key="2">
    <citation type="submission" date="2020-06" db="EMBL/GenBank/DDBJ databases">
        <title>Antribacter stalactiti gen. nov., sp. nov., a new member of the family Nacardiaceae isolated from a cave.</title>
        <authorList>
            <person name="Kim I.S."/>
        </authorList>
    </citation>
    <scope>NUCLEOTIDE SEQUENCE [LARGE SCALE GENOMIC DNA]</scope>
    <source>
        <strain evidence="2 3">YC2-7</strain>
    </source>
</reference>
<dbReference type="AlphaFoldDB" id="A0A848KST3"/>
<dbReference type="Proteomes" id="UP000535543">
    <property type="component" value="Unassembled WGS sequence"/>
</dbReference>
<dbReference type="RefSeq" id="WP_169593111.1">
    <property type="nucleotide sequence ID" value="NZ_VCQU01000011.1"/>
</dbReference>
<name>A0A848KST3_9NOCA</name>
<accession>A0A848KST3</accession>
<evidence type="ECO:0000259" key="1">
    <source>
        <dbReference type="Pfam" id="PF23275"/>
    </source>
</evidence>
<dbReference type="InterPro" id="IPR057037">
    <property type="entry name" value="TPR_rep_actino"/>
</dbReference>
<sequence length="772" mass="83047">MTLTRHDIHSWNPSALNDVGEAWLAVGRKVEEQFENYVNAVTTVNNHDWQGITADAAQAQATADRKTAYAIVDKLDAVAQKAKLGAESIGRYLGDARDTLAIAVENKFVVADDLTVSDSKSDPTDERIKLMHELQNTLRDKAKLAEDADAQLNQDLQTATNDLRATFTSAETLGADQGAEDGHDLATNPATLTPEQVQRIVEAGTLTPTQLASMAGDGPVTIPASQMEYINQVARSLDGKSPREIQAIATQLPPNARTALANAMQIISNERVTTSVKGDPKGPTNGGADLLPQKIRESLTRRDLVVRTYGSMSPGDVRPQIDLNGVKDNQAIALLVAAGDDQYKAGSALDHGLLEVGRQYLDAQASHDDKPYEYIFFDGHPAISGEDRSGEALYTAITEDIFSSVAPDKAAVEQALANTEHGGDFVHDLLTRNWSNERPAMALFEFAENDSTVEDSNNRADVLAATRSGNIMQAVAQYMSTDEGAAALLNIEGENSESVGQRNPELLNSISHGLAPYIPDLAGVDQPTRPGFDTAEWLNPNTGHNDYAGSRNVFTVLNSGSNAGGYFTQATIAEIIRDEGEYAANPRDPQAGQYLSAAGRLDGLMDTGMQAALQDEYNDKNAHEKEVYERQSKAFDIASTLLGAAAEKSPHGEAAGLLLDMAGDSVKEGIIGKEPGDAEHADLNGPDLNSHYYSILNAAADHLPSTFPDTFPDAFDAAGRLRSLEEIQFDLRERPNDLGQFQTMVRLLGNPADLGKFEDSYNQVTHFGGAGK</sequence>
<dbReference type="EMBL" id="VCQU01000011">
    <property type="protein sequence ID" value="NMN98617.1"/>
    <property type="molecule type" value="Genomic_DNA"/>
</dbReference>
<evidence type="ECO:0000313" key="3">
    <source>
        <dbReference type="Proteomes" id="UP000535543"/>
    </source>
</evidence>
<organism evidence="2 3">
    <name type="scientific">Antrihabitans stalactiti</name>
    <dbReference type="NCBI Taxonomy" id="2584121"/>
    <lineage>
        <taxon>Bacteria</taxon>
        <taxon>Bacillati</taxon>
        <taxon>Actinomycetota</taxon>
        <taxon>Actinomycetes</taxon>
        <taxon>Mycobacteriales</taxon>
        <taxon>Nocardiaceae</taxon>
        <taxon>Antrihabitans</taxon>
    </lineage>
</organism>